<feature type="domain" description="D-isomer specific 2-hydroxyacid dehydrogenase NAD-binding" evidence="6">
    <location>
        <begin position="107"/>
        <end position="287"/>
    </location>
</feature>
<keyword evidence="2 4" id="KW-0560">Oxidoreductase</keyword>
<evidence type="ECO:0000259" key="5">
    <source>
        <dbReference type="Pfam" id="PF00389"/>
    </source>
</evidence>
<evidence type="ECO:0000313" key="8">
    <source>
        <dbReference type="Proteomes" id="UP001254608"/>
    </source>
</evidence>
<dbReference type="SUPFAM" id="SSF52283">
    <property type="entry name" value="Formate/glycerate dehydrogenase catalytic domain-like"/>
    <property type="match status" value="1"/>
</dbReference>
<dbReference type="InterPro" id="IPR006139">
    <property type="entry name" value="D-isomer_2_OHA_DH_cat_dom"/>
</dbReference>
<evidence type="ECO:0000256" key="4">
    <source>
        <dbReference type="RuleBase" id="RU003719"/>
    </source>
</evidence>
<dbReference type="PANTHER" id="PTHR43761">
    <property type="entry name" value="D-ISOMER SPECIFIC 2-HYDROXYACID DEHYDROGENASE FAMILY PROTEIN (AFU_ORTHOLOGUE AFUA_1G13630)"/>
    <property type="match status" value="1"/>
</dbReference>
<accession>A0ABU2WDE1</accession>
<feature type="domain" description="D-isomer specific 2-hydroxyacid dehydrogenase catalytic" evidence="5">
    <location>
        <begin position="14"/>
        <end position="308"/>
    </location>
</feature>
<keyword evidence="3" id="KW-0520">NAD</keyword>
<dbReference type="EMBL" id="JAVRIC010000001">
    <property type="protein sequence ID" value="MDT0495887.1"/>
    <property type="molecule type" value="Genomic_DNA"/>
</dbReference>
<name>A0ABU2WDE1_9GAMM</name>
<dbReference type="CDD" id="cd12162">
    <property type="entry name" value="2-Hacid_dh_4"/>
    <property type="match status" value="1"/>
</dbReference>
<reference evidence="7 8" key="1">
    <citation type="submission" date="2023-09" db="EMBL/GenBank/DDBJ databases">
        <authorList>
            <person name="Rey-Velasco X."/>
        </authorList>
    </citation>
    <scope>NUCLEOTIDE SEQUENCE [LARGE SCALE GENOMIC DNA]</scope>
    <source>
        <strain evidence="7 8">W345</strain>
    </source>
</reference>
<dbReference type="Pfam" id="PF02826">
    <property type="entry name" value="2-Hacid_dh_C"/>
    <property type="match status" value="1"/>
</dbReference>
<evidence type="ECO:0000256" key="1">
    <source>
        <dbReference type="ARBA" id="ARBA00005854"/>
    </source>
</evidence>
<keyword evidence="8" id="KW-1185">Reference proteome</keyword>
<comment type="caution">
    <text evidence="7">The sequence shown here is derived from an EMBL/GenBank/DDBJ whole genome shotgun (WGS) entry which is preliminary data.</text>
</comment>
<dbReference type="Proteomes" id="UP001254608">
    <property type="component" value="Unassembled WGS sequence"/>
</dbReference>
<comment type="similarity">
    <text evidence="1 4">Belongs to the D-isomer specific 2-hydroxyacid dehydrogenase family.</text>
</comment>
<dbReference type="PANTHER" id="PTHR43761:SF1">
    <property type="entry name" value="D-ISOMER SPECIFIC 2-HYDROXYACID DEHYDROGENASE CATALYTIC DOMAIN-CONTAINING PROTEIN-RELATED"/>
    <property type="match status" value="1"/>
</dbReference>
<dbReference type="RefSeq" id="WP_311363279.1">
    <property type="nucleotide sequence ID" value="NZ_JAVRIC010000001.1"/>
</dbReference>
<dbReference type="Gene3D" id="3.40.50.720">
    <property type="entry name" value="NAD(P)-binding Rossmann-like Domain"/>
    <property type="match status" value="2"/>
</dbReference>
<dbReference type="InterPro" id="IPR006140">
    <property type="entry name" value="D-isomer_DH_NAD-bd"/>
</dbReference>
<dbReference type="PROSITE" id="PS00670">
    <property type="entry name" value="D_2_HYDROXYACID_DH_2"/>
    <property type="match status" value="1"/>
</dbReference>
<evidence type="ECO:0000313" key="7">
    <source>
        <dbReference type="EMBL" id="MDT0495887.1"/>
    </source>
</evidence>
<organism evidence="7 8">
    <name type="scientific">Banduia mediterranea</name>
    <dbReference type="NCBI Taxonomy" id="3075609"/>
    <lineage>
        <taxon>Bacteria</taxon>
        <taxon>Pseudomonadati</taxon>
        <taxon>Pseudomonadota</taxon>
        <taxon>Gammaproteobacteria</taxon>
        <taxon>Nevskiales</taxon>
        <taxon>Algiphilaceae</taxon>
        <taxon>Banduia</taxon>
    </lineage>
</organism>
<evidence type="ECO:0000259" key="6">
    <source>
        <dbReference type="Pfam" id="PF02826"/>
    </source>
</evidence>
<proteinExistence type="inferred from homology"/>
<gene>
    <name evidence="7" type="ORF">RM530_00700</name>
</gene>
<protein>
    <submittedName>
        <fullName evidence="7">D-2-hydroxyacid dehydrogenase</fullName>
    </submittedName>
</protein>
<dbReference type="InterPro" id="IPR036291">
    <property type="entry name" value="NAD(P)-bd_dom_sf"/>
</dbReference>
<dbReference type="InterPro" id="IPR050418">
    <property type="entry name" value="D-iso_2-hydroxyacid_DH_PdxB"/>
</dbReference>
<evidence type="ECO:0000256" key="3">
    <source>
        <dbReference type="ARBA" id="ARBA00023027"/>
    </source>
</evidence>
<dbReference type="SUPFAM" id="SSF51735">
    <property type="entry name" value="NAD(P)-binding Rossmann-fold domains"/>
    <property type="match status" value="1"/>
</dbReference>
<sequence>MRAVLLDAGSLGHDVDLGPIRQQVDSLDIHDATSADQLIERLQGAEVALSNKVVIDAQAIDALPSLRLICVLATGTNNIDRAAAQARGIEVVNVEAYGTASVAQHCLMMMLALATQLPRYQRDVAEGRWQTSERFCLMDHRVVQLAGKHLVIVGSGALGQAVARLARAFEMRVSFCARPGKESQDSRPPLAALIEQADVLSLHCPLTEATHHLVDASLLARIKPGVLLLNCARGGLIDELAALDALRTGRLGGLGVDSLPQEPPVDGHALIEALHEPLNLLVTPHSAWISPEARQNMVNLSAQNLRRFREALR</sequence>
<dbReference type="InterPro" id="IPR029753">
    <property type="entry name" value="D-isomer_DH_CS"/>
</dbReference>
<evidence type="ECO:0000256" key="2">
    <source>
        <dbReference type="ARBA" id="ARBA00023002"/>
    </source>
</evidence>
<dbReference type="Pfam" id="PF00389">
    <property type="entry name" value="2-Hacid_dh"/>
    <property type="match status" value="1"/>
</dbReference>